<evidence type="ECO:0000256" key="1">
    <source>
        <dbReference type="ARBA" id="ARBA00022737"/>
    </source>
</evidence>
<feature type="domain" description="Disease resistance protein Roq1-like winged-helix" evidence="3">
    <location>
        <begin position="1"/>
        <end position="17"/>
    </location>
</feature>
<dbReference type="Pfam" id="PF23282">
    <property type="entry name" value="WHD_ROQ1"/>
    <property type="match status" value="1"/>
</dbReference>
<sequence length="41" mass="4892">MHDLVQDMGREIVRQESPDHPGKRSRLWFTKDIVEVLEKNT</sequence>
<comment type="caution">
    <text evidence="4">The sequence shown here is derived from an EMBL/GenBank/DDBJ whole genome shotgun (WGS) entry which is preliminary data.</text>
</comment>
<feature type="compositionally biased region" description="Basic and acidic residues" evidence="2">
    <location>
        <begin position="1"/>
        <end position="22"/>
    </location>
</feature>
<name>A0A392RPH0_9FABA</name>
<feature type="non-terminal residue" evidence="4">
    <location>
        <position position="41"/>
    </location>
</feature>
<organism evidence="4 5">
    <name type="scientific">Trifolium medium</name>
    <dbReference type="NCBI Taxonomy" id="97028"/>
    <lineage>
        <taxon>Eukaryota</taxon>
        <taxon>Viridiplantae</taxon>
        <taxon>Streptophyta</taxon>
        <taxon>Embryophyta</taxon>
        <taxon>Tracheophyta</taxon>
        <taxon>Spermatophyta</taxon>
        <taxon>Magnoliopsida</taxon>
        <taxon>eudicotyledons</taxon>
        <taxon>Gunneridae</taxon>
        <taxon>Pentapetalae</taxon>
        <taxon>rosids</taxon>
        <taxon>fabids</taxon>
        <taxon>Fabales</taxon>
        <taxon>Fabaceae</taxon>
        <taxon>Papilionoideae</taxon>
        <taxon>50 kb inversion clade</taxon>
        <taxon>NPAAA clade</taxon>
        <taxon>Hologalegina</taxon>
        <taxon>IRL clade</taxon>
        <taxon>Trifolieae</taxon>
        <taxon>Trifolium</taxon>
    </lineage>
</organism>
<keyword evidence="5" id="KW-1185">Reference proteome</keyword>
<reference evidence="4 5" key="1">
    <citation type="journal article" date="2018" name="Front. Plant Sci.">
        <title>Red Clover (Trifolium pratense) and Zigzag Clover (T. medium) - A Picture of Genomic Similarities and Differences.</title>
        <authorList>
            <person name="Dluhosova J."/>
            <person name="Istvanek J."/>
            <person name="Nedelnik J."/>
            <person name="Repkova J."/>
        </authorList>
    </citation>
    <scope>NUCLEOTIDE SEQUENCE [LARGE SCALE GENOMIC DNA]</scope>
    <source>
        <strain evidence="5">cv. 10/8</strain>
        <tissue evidence="4">Leaf</tissue>
    </source>
</reference>
<keyword evidence="1" id="KW-0677">Repeat</keyword>
<evidence type="ECO:0000259" key="3">
    <source>
        <dbReference type="Pfam" id="PF23282"/>
    </source>
</evidence>
<feature type="region of interest" description="Disordered" evidence="2">
    <location>
        <begin position="1"/>
        <end position="24"/>
    </location>
</feature>
<dbReference type="Proteomes" id="UP000265520">
    <property type="component" value="Unassembled WGS sequence"/>
</dbReference>
<evidence type="ECO:0000313" key="4">
    <source>
        <dbReference type="EMBL" id="MCI37660.1"/>
    </source>
</evidence>
<accession>A0A392RPH0</accession>
<evidence type="ECO:0000313" key="5">
    <source>
        <dbReference type="Proteomes" id="UP000265520"/>
    </source>
</evidence>
<dbReference type="AlphaFoldDB" id="A0A392RPH0"/>
<protein>
    <submittedName>
        <fullName evidence="4">Resistance protein</fullName>
    </submittedName>
</protein>
<evidence type="ECO:0000256" key="2">
    <source>
        <dbReference type="SAM" id="MobiDB-lite"/>
    </source>
</evidence>
<dbReference type="EMBL" id="LXQA010246978">
    <property type="protein sequence ID" value="MCI37660.1"/>
    <property type="molecule type" value="Genomic_DNA"/>
</dbReference>
<proteinExistence type="predicted"/>
<dbReference type="InterPro" id="IPR058192">
    <property type="entry name" value="WHD_ROQ1-like"/>
</dbReference>